<accession>A0A2H0UHT5</accession>
<reference evidence="2" key="1">
    <citation type="submission" date="2017-09" db="EMBL/GenBank/DDBJ databases">
        <title>Depth-based differentiation of microbial function through sediment-hosted aquifers and enrichment of novel symbionts in the deep terrestrial subsurface.</title>
        <authorList>
            <person name="Probst A.J."/>
            <person name="Ladd B."/>
            <person name="Jarett J.K."/>
            <person name="Geller-Mcgrath D.E."/>
            <person name="Sieber C.M.K."/>
            <person name="Emerson J.B."/>
            <person name="Anantharaman K."/>
            <person name="Thomas B.C."/>
            <person name="Malmstrom R."/>
            <person name="Stieglmeier M."/>
            <person name="Klingl A."/>
            <person name="Woyke T."/>
            <person name="Ryan C.M."/>
            <person name="Banfield J.F."/>
        </authorList>
    </citation>
    <scope>NUCLEOTIDE SEQUENCE [LARGE SCALE GENOMIC DNA]</scope>
</reference>
<evidence type="ECO:0000313" key="1">
    <source>
        <dbReference type="EMBL" id="PIR85355.1"/>
    </source>
</evidence>
<dbReference type="EMBL" id="PFBH01000006">
    <property type="protein sequence ID" value="PIR85355.1"/>
    <property type="molecule type" value="Genomic_DNA"/>
</dbReference>
<comment type="caution">
    <text evidence="1">The sequence shown here is derived from an EMBL/GenBank/DDBJ whole genome shotgun (WGS) entry which is preliminary data.</text>
</comment>
<dbReference type="Proteomes" id="UP000229315">
    <property type="component" value="Unassembled WGS sequence"/>
</dbReference>
<gene>
    <name evidence="1" type="ORF">COU15_01315</name>
</gene>
<name>A0A2H0UHT5_9BACT</name>
<organism evidence="1 2">
    <name type="scientific">Candidatus Kaiserbacteria bacterium CG10_big_fil_rev_8_21_14_0_10_45_20</name>
    <dbReference type="NCBI Taxonomy" id="1974607"/>
    <lineage>
        <taxon>Bacteria</taxon>
        <taxon>Candidatus Kaiseribacteriota</taxon>
    </lineage>
</organism>
<evidence type="ECO:0000313" key="2">
    <source>
        <dbReference type="Proteomes" id="UP000229315"/>
    </source>
</evidence>
<dbReference type="AlphaFoldDB" id="A0A2H0UHT5"/>
<protein>
    <submittedName>
        <fullName evidence="1">Uncharacterized protein</fullName>
    </submittedName>
</protein>
<sequence>MNIKPEKRLEERQPFSFKITEYKNREGEILLNNVLQSRSVLGENRVLVGKEMLTFILKNPDSPEAENFKDGALYHFYRTTHNDLVCLQYKQGKFTKSLHSLSDYWHKGDRFVTKEAQELAEKT</sequence>
<proteinExistence type="predicted"/>